<dbReference type="SUPFAM" id="SSF53137">
    <property type="entry name" value="Translational machinery components"/>
    <property type="match status" value="1"/>
</dbReference>
<dbReference type="AlphaFoldDB" id="A0A9E7UBU2"/>
<evidence type="ECO:0000313" key="3">
    <source>
        <dbReference type="EMBL" id="UWM55593.1"/>
    </source>
</evidence>
<accession>A0A9E7UBU2</accession>
<keyword evidence="4" id="KW-1185">Reference proteome</keyword>
<dbReference type="KEGG" id="ssai:N0B31_04730"/>
<gene>
    <name evidence="3" type="ORF">N0B31_04730</name>
</gene>
<dbReference type="GeneID" id="74941702"/>
<sequence>MLDRLLGREPLKERIADLEEDLHHTERELEAERDRRKAAVTDRQRADERVNRLEDRVAELEDRVTDADEGADLSFRHEESLRGGRLDAVLGRLESVESDPEGLLSAYVDGEVPDHVVETLGDRTPLVRRAEPCLVYADDAGLLAVALDPPVAPEPFLDWADTFRVERSWFEPRGRHAVGLVRADLFALGVYEDGERVSFEGFTSDVMGEHSKGGFSQARFERIRDGQIDDHLDRCREALAAVDAPRYLTGERVVLTEFTDLAAVTRPVDATGKPEPALEDAVHEFWTARLAGL</sequence>
<feature type="region of interest" description="Disordered" evidence="1">
    <location>
        <begin position="26"/>
        <end position="48"/>
    </location>
</feature>
<proteinExistence type="predicted"/>
<evidence type="ECO:0000313" key="4">
    <source>
        <dbReference type="Proteomes" id="UP001057580"/>
    </source>
</evidence>
<name>A0A9E7UBU2_9EURY</name>
<dbReference type="InterPro" id="IPR040783">
    <property type="entry name" value="VLRF1"/>
</dbReference>
<reference evidence="3" key="1">
    <citation type="submission" date="2022-09" db="EMBL/GenBank/DDBJ databases">
        <title>Diverse halophilic archaea isolated from saline environments.</title>
        <authorList>
            <person name="Cui H.-L."/>
        </authorList>
    </citation>
    <scope>NUCLEOTIDE SEQUENCE</scope>
    <source>
        <strain evidence="3">ZS-35-S2</strain>
    </source>
</reference>
<dbReference type="Gene3D" id="3.30.420.60">
    <property type="entry name" value="eRF1 domain 2"/>
    <property type="match status" value="1"/>
</dbReference>
<evidence type="ECO:0000259" key="2">
    <source>
        <dbReference type="Pfam" id="PF18859"/>
    </source>
</evidence>
<dbReference type="Proteomes" id="UP001057580">
    <property type="component" value="Chromosome"/>
</dbReference>
<protein>
    <submittedName>
        <fullName evidence="3">Vms1/Ankzf1 family peptidyl-tRNA hydrolase</fullName>
    </submittedName>
</protein>
<organism evidence="3 4">
    <name type="scientific">Salinirubellus salinus</name>
    <dbReference type="NCBI Taxonomy" id="1364945"/>
    <lineage>
        <taxon>Archaea</taxon>
        <taxon>Methanobacteriati</taxon>
        <taxon>Methanobacteriota</taxon>
        <taxon>Stenosarchaea group</taxon>
        <taxon>Halobacteria</taxon>
        <taxon>Halobacteriales</taxon>
        <taxon>Natronomonadaceae</taxon>
        <taxon>Salinirubellus</taxon>
    </lineage>
</organism>
<dbReference type="InterPro" id="IPR042226">
    <property type="entry name" value="eFR1_2_sf"/>
</dbReference>
<dbReference type="Pfam" id="PF18859">
    <property type="entry name" value="acVLRF1"/>
    <property type="match status" value="1"/>
</dbReference>
<evidence type="ECO:0000256" key="1">
    <source>
        <dbReference type="SAM" id="MobiDB-lite"/>
    </source>
</evidence>
<feature type="domain" description="Actinobacteria/chloroflexi VLRF1 release factor" evidence="2">
    <location>
        <begin position="175"/>
        <end position="290"/>
    </location>
</feature>
<dbReference type="RefSeq" id="WP_260594693.1">
    <property type="nucleotide sequence ID" value="NZ_CP104003.1"/>
</dbReference>
<dbReference type="EMBL" id="CP104003">
    <property type="protein sequence ID" value="UWM55593.1"/>
    <property type="molecule type" value="Genomic_DNA"/>
</dbReference>
<dbReference type="GO" id="GO:0016787">
    <property type="term" value="F:hydrolase activity"/>
    <property type="evidence" value="ECO:0007669"/>
    <property type="project" value="UniProtKB-KW"/>
</dbReference>
<keyword evidence="3" id="KW-0378">Hydrolase</keyword>